<dbReference type="InterPro" id="IPR011051">
    <property type="entry name" value="RmlC_Cupin_sf"/>
</dbReference>
<dbReference type="PANTHER" id="PTHR11056:SF0">
    <property type="entry name" value="HOMOGENTISATE 1,2-DIOXYGENASE"/>
    <property type="match status" value="1"/>
</dbReference>
<sequence>MKAGINMGVYTCNTSMKNEAFFSSDGDIMIVPQLGKLSIMTEFGHIEAESWEVVVIPRGIKFAVEVTEDCRGYYCELYDGHLQIPDLGPIGTNGNANPRDFAIPKAKYFDETNEYRVIQKYLGKFFEYTIPHNIFDIVAWHGNYYPYKYDCHHFNTMGSISYDHPDPSVFTVLTCQTPDHGQAALDFAIFPPRWLSMEDTFRPPYFHRNTMNEFMGNVAGQYDAKEEGFSPGAVSLHSCMSAHGPEAEVVEKASTCELKPQKVGEGCLAFMFETCYTMKVTKSFMHDLEGATDSYSVNSHKAVDESYHDCWKGMKRLFDPNDPDAGYKKYLSEHKN</sequence>
<gene>
    <name evidence="15" type="ORF">ECRASSUSDP1_LOCUS7771</name>
</gene>
<feature type="binding site" evidence="12">
    <location>
        <position position="243"/>
    </location>
    <ligand>
        <name>Fe cation</name>
        <dbReference type="ChEBI" id="CHEBI:24875"/>
    </ligand>
</feature>
<dbReference type="EC" id="1.13.11.5" evidence="4"/>
<dbReference type="Pfam" id="PF04209">
    <property type="entry name" value="HgmA_C"/>
    <property type="match status" value="1"/>
</dbReference>
<dbReference type="Pfam" id="PF20510">
    <property type="entry name" value="HgmA_N"/>
    <property type="match status" value="1"/>
</dbReference>
<dbReference type="PANTHER" id="PTHR11056">
    <property type="entry name" value="HOMOGENTISATE 1,2-DIOXYGENASE"/>
    <property type="match status" value="1"/>
</dbReference>
<dbReference type="InterPro" id="IPR005708">
    <property type="entry name" value="Homogentis_dOase"/>
</dbReference>
<keyword evidence="7" id="KW-0223">Dioxygenase</keyword>
<evidence type="ECO:0000256" key="11">
    <source>
        <dbReference type="PIRSR" id="PIRSR605708-1"/>
    </source>
</evidence>
<dbReference type="GO" id="GO:0006559">
    <property type="term" value="P:L-phenylalanine catabolic process"/>
    <property type="evidence" value="ECO:0007669"/>
    <property type="project" value="UniProtKB-KW"/>
</dbReference>
<comment type="caution">
    <text evidence="15">The sequence shown here is derived from an EMBL/GenBank/DDBJ whole genome shotgun (WGS) entry which is preliminary data.</text>
</comment>
<feature type="domain" description="Homogentisate 1,2-dioxygenase N-terminal" evidence="14">
    <location>
        <begin position="2"/>
        <end position="150"/>
    </location>
</feature>
<dbReference type="AlphaFoldDB" id="A0AAD1UFT8"/>
<feature type="binding site" evidence="12">
    <location>
        <position position="213"/>
    </location>
    <ligand>
        <name>Fe cation</name>
        <dbReference type="ChEBI" id="CHEBI:24875"/>
    </ligand>
</feature>
<name>A0AAD1UFT8_EUPCR</name>
<dbReference type="InterPro" id="IPR046452">
    <property type="entry name" value="HgmA_N"/>
</dbReference>
<evidence type="ECO:0000256" key="4">
    <source>
        <dbReference type="ARBA" id="ARBA00013127"/>
    </source>
</evidence>
<evidence type="ECO:0000313" key="15">
    <source>
        <dbReference type="EMBL" id="CAI2366498.1"/>
    </source>
</evidence>
<evidence type="ECO:0000313" key="16">
    <source>
        <dbReference type="Proteomes" id="UP001295684"/>
    </source>
</evidence>
<keyword evidence="5 12" id="KW-0479">Metal-binding</keyword>
<dbReference type="InterPro" id="IPR046451">
    <property type="entry name" value="HgmA_C"/>
</dbReference>
<comment type="similarity">
    <text evidence="3">Belongs to the homogentisate dioxygenase family.</text>
</comment>
<evidence type="ECO:0000256" key="2">
    <source>
        <dbReference type="ARBA" id="ARBA00004704"/>
    </source>
</evidence>
<evidence type="ECO:0000256" key="7">
    <source>
        <dbReference type="ARBA" id="ARBA00022964"/>
    </source>
</evidence>
<protein>
    <recommendedName>
        <fullName evidence="4">homogentisate 1,2-dioxygenase</fullName>
        <ecNumber evidence="4">1.13.11.5</ecNumber>
    </recommendedName>
</protein>
<evidence type="ECO:0000259" key="14">
    <source>
        <dbReference type="Pfam" id="PF20510"/>
    </source>
</evidence>
<evidence type="ECO:0000256" key="1">
    <source>
        <dbReference type="ARBA" id="ARBA00001962"/>
    </source>
</evidence>
<evidence type="ECO:0000256" key="6">
    <source>
        <dbReference type="ARBA" id="ARBA00022878"/>
    </source>
</evidence>
<evidence type="ECO:0000256" key="9">
    <source>
        <dbReference type="ARBA" id="ARBA00023004"/>
    </source>
</evidence>
<feature type="binding site" evidence="12">
    <location>
        <position position="207"/>
    </location>
    <ligand>
        <name>Fe cation</name>
        <dbReference type="ChEBI" id="CHEBI:24875"/>
    </ligand>
</feature>
<keyword evidence="16" id="KW-1185">Reference proteome</keyword>
<dbReference type="SUPFAM" id="SSF51182">
    <property type="entry name" value="RmlC-like cupins"/>
    <property type="match status" value="1"/>
</dbReference>
<evidence type="ECO:0000256" key="5">
    <source>
        <dbReference type="ARBA" id="ARBA00022723"/>
    </source>
</evidence>
<accession>A0AAD1UFT8</accession>
<dbReference type="GO" id="GO:0004411">
    <property type="term" value="F:homogentisate 1,2-dioxygenase activity"/>
    <property type="evidence" value="ECO:0007669"/>
    <property type="project" value="UniProtKB-EC"/>
</dbReference>
<dbReference type="GO" id="GO:0005737">
    <property type="term" value="C:cytoplasm"/>
    <property type="evidence" value="ECO:0007669"/>
    <property type="project" value="TreeGrafter"/>
</dbReference>
<dbReference type="Proteomes" id="UP001295684">
    <property type="component" value="Unassembled WGS sequence"/>
</dbReference>
<proteinExistence type="inferred from homology"/>
<organism evidence="15 16">
    <name type="scientific">Euplotes crassus</name>
    <dbReference type="NCBI Taxonomy" id="5936"/>
    <lineage>
        <taxon>Eukaryota</taxon>
        <taxon>Sar</taxon>
        <taxon>Alveolata</taxon>
        <taxon>Ciliophora</taxon>
        <taxon>Intramacronucleata</taxon>
        <taxon>Spirotrichea</taxon>
        <taxon>Hypotrichia</taxon>
        <taxon>Euplotida</taxon>
        <taxon>Euplotidae</taxon>
        <taxon>Moneuplotes</taxon>
    </lineage>
</organism>
<evidence type="ECO:0000259" key="13">
    <source>
        <dbReference type="Pfam" id="PF04209"/>
    </source>
</evidence>
<keyword evidence="10" id="KW-0585">Phenylalanine catabolism</keyword>
<feature type="domain" description="Homogentisate 1,2-dioxygenase C-terminal" evidence="13">
    <location>
        <begin position="153"/>
        <end position="317"/>
    </location>
</feature>
<comment type="cofactor">
    <cofactor evidence="1 12">
        <name>Fe cation</name>
        <dbReference type="ChEBI" id="CHEBI:24875"/>
    </cofactor>
</comment>
<evidence type="ECO:0000256" key="10">
    <source>
        <dbReference type="ARBA" id="ARBA00023232"/>
    </source>
</evidence>
<dbReference type="FunFam" id="2.60.120.10:FF:000034">
    <property type="entry name" value="Homogentisate 1,2-dioxygenase"/>
    <property type="match status" value="1"/>
</dbReference>
<keyword evidence="6" id="KW-0828">Tyrosine catabolism</keyword>
<feature type="binding site" evidence="12">
    <location>
        <position position="222"/>
    </location>
    <ligand>
        <name>homogentisate</name>
        <dbReference type="ChEBI" id="CHEBI:16169"/>
    </ligand>
</feature>
<dbReference type="EMBL" id="CAMPGE010007583">
    <property type="protein sequence ID" value="CAI2366498.1"/>
    <property type="molecule type" value="Genomic_DNA"/>
</dbReference>
<evidence type="ECO:0000256" key="3">
    <source>
        <dbReference type="ARBA" id="ARBA00007757"/>
    </source>
</evidence>
<reference evidence="15" key="1">
    <citation type="submission" date="2023-07" db="EMBL/GenBank/DDBJ databases">
        <authorList>
            <consortium name="AG Swart"/>
            <person name="Singh M."/>
            <person name="Singh A."/>
            <person name="Seah K."/>
            <person name="Emmerich C."/>
        </authorList>
    </citation>
    <scope>NUCLEOTIDE SEQUENCE</scope>
    <source>
        <strain evidence="15">DP1</strain>
    </source>
</reference>
<keyword evidence="8" id="KW-0560">Oxidoreductase</keyword>
<feature type="active site" description="Proton acceptor" evidence="11">
    <location>
        <position position="164"/>
    </location>
</feature>
<evidence type="ECO:0000256" key="8">
    <source>
        <dbReference type="ARBA" id="ARBA00023002"/>
    </source>
</evidence>
<dbReference type="GO" id="GO:0046872">
    <property type="term" value="F:metal ion binding"/>
    <property type="evidence" value="ECO:0007669"/>
    <property type="project" value="UniProtKB-KW"/>
</dbReference>
<comment type="pathway">
    <text evidence="2">Amino-acid degradation; L-phenylalanine degradation; acetoacetate and fumarate from L-phenylalanine: step 4/6.</text>
</comment>
<keyword evidence="9 12" id="KW-0408">Iron</keyword>
<evidence type="ECO:0000256" key="12">
    <source>
        <dbReference type="PIRSR" id="PIRSR605708-2"/>
    </source>
</evidence>
<dbReference type="InterPro" id="IPR014710">
    <property type="entry name" value="RmlC-like_jellyroll"/>
</dbReference>
<feature type="binding site" evidence="12">
    <location>
        <position position="243"/>
    </location>
    <ligand>
        <name>homogentisate</name>
        <dbReference type="ChEBI" id="CHEBI:16169"/>
    </ligand>
</feature>
<dbReference type="GO" id="GO:0006572">
    <property type="term" value="P:L-tyrosine catabolic process"/>
    <property type="evidence" value="ECO:0007669"/>
    <property type="project" value="UniProtKB-KW"/>
</dbReference>
<dbReference type="Gene3D" id="2.60.120.10">
    <property type="entry name" value="Jelly Rolls"/>
    <property type="match status" value="1"/>
</dbReference>